<dbReference type="Pfam" id="PF07995">
    <property type="entry name" value="GSDH"/>
    <property type="match status" value="1"/>
</dbReference>
<gene>
    <name evidence="2" type="ORF">LRP50_11275</name>
</gene>
<feature type="domain" description="Glucose/Sorbosone dehydrogenase" evidence="1">
    <location>
        <begin position="57"/>
        <end position="393"/>
    </location>
</feature>
<dbReference type="PANTHER" id="PTHR19328">
    <property type="entry name" value="HEDGEHOG-INTERACTING PROTEIN"/>
    <property type="match status" value="1"/>
</dbReference>
<name>A0ABT5R0B7_9GAMM</name>
<accession>A0ABT5R0B7</accession>
<sequence length="400" mass="43519">MFTINLFPHLRRIVTARAASFAFLLFAVGLLLLTPAHGETIKSQKHSFTVDTITTGLNHPWSLVFLPDASMLISERNGGLKHVSKDHVVTSVKGLPDKLNYSGQGGLLGLALSPDFKTSRKIYLAYAEKGNYRKSGTSVISATLDEGTSSNTKTLSNITQIFQQYPKVAGGRHYGGRLLATEQHLYIALGDRGNRDKAQQNDTHIGTLVRLNLDGSIPFDNPFLSDPTSKPEIFSFGHRNIQGMTLDNDGATLWTHEHGPQGGDELNLMESGTNYGWPTITYGVNYVTGSSIGQGTAAEGMAQPVEYWVPSIAPSGLEMVRGNAFPNWQGDLLLGSLKFGLLVRVEIDDEQGKYVVAQEKLLDGKFGRIRDVAEGPDGLIYLLTDSSDGALLRLSPTPMK</sequence>
<evidence type="ECO:0000259" key="1">
    <source>
        <dbReference type="Pfam" id="PF07995"/>
    </source>
</evidence>
<keyword evidence="3" id="KW-1185">Reference proteome</keyword>
<dbReference type="InterPro" id="IPR012938">
    <property type="entry name" value="Glc/Sorbosone_DH"/>
</dbReference>
<protein>
    <submittedName>
        <fullName evidence="2">PQQ-dependent sugar dehydrogenase</fullName>
    </submittedName>
</protein>
<dbReference type="SUPFAM" id="SSF50952">
    <property type="entry name" value="Soluble quinoprotein glucose dehydrogenase"/>
    <property type="match status" value="1"/>
</dbReference>
<proteinExistence type="predicted"/>
<evidence type="ECO:0000313" key="3">
    <source>
        <dbReference type="Proteomes" id="UP001149400"/>
    </source>
</evidence>
<dbReference type="Gene3D" id="2.120.10.30">
    <property type="entry name" value="TolB, C-terminal domain"/>
    <property type="match status" value="1"/>
</dbReference>
<dbReference type="Proteomes" id="UP001149400">
    <property type="component" value="Unassembled WGS sequence"/>
</dbReference>
<reference evidence="2" key="1">
    <citation type="submission" date="2021-12" db="EMBL/GenBank/DDBJ databases">
        <title>Enterovibrio ZSDZ35 sp. nov. and Enterovibrio ZSDZ42 sp. nov., isolated from coastal seawater in Qingdao.</title>
        <authorList>
            <person name="Zhang P."/>
        </authorList>
    </citation>
    <scope>NUCLEOTIDE SEQUENCE</scope>
    <source>
        <strain evidence="2">ZSDZ42</strain>
    </source>
</reference>
<evidence type="ECO:0000313" key="2">
    <source>
        <dbReference type="EMBL" id="MDD1793711.1"/>
    </source>
</evidence>
<dbReference type="InterPro" id="IPR011042">
    <property type="entry name" value="6-blade_b-propeller_TolB-like"/>
</dbReference>
<dbReference type="PANTHER" id="PTHR19328:SF75">
    <property type="entry name" value="ALDOSE SUGAR DEHYDROGENASE YLII"/>
    <property type="match status" value="1"/>
</dbReference>
<dbReference type="EMBL" id="JAJUBC010000011">
    <property type="protein sequence ID" value="MDD1793711.1"/>
    <property type="molecule type" value="Genomic_DNA"/>
</dbReference>
<dbReference type="RefSeq" id="WP_274164563.1">
    <property type="nucleotide sequence ID" value="NZ_JAJUBC010000011.1"/>
</dbReference>
<dbReference type="InterPro" id="IPR011041">
    <property type="entry name" value="Quinoprot_gluc/sorb_DH_b-prop"/>
</dbReference>
<comment type="caution">
    <text evidence="2">The sequence shown here is derived from an EMBL/GenBank/DDBJ whole genome shotgun (WGS) entry which is preliminary data.</text>
</comment>
<organism evidence="2 3">
    <name type="scientific">Enterovibrio gelatinilyticus</name>
    <dbReference type="NCBI Taxonomy" id="2899819"/>
    <lineage>
        <taxon>Bacteria</taxon>
        <taxon>Pseudomonadati</taxon>
        <taxon>Pseudomonadota</taxon>
        <taxon>Gammaproteobacteria</taxon>
        <taxon>Vibrionales</taxon>
        <taxon>Vibrionaceae</taxon>
        <taxon>Enterovibrio</taxon>
    </lineage>
</organism>